<evidence type="ECO:0000313" key="2">
    <source>
        <dbReference type="WBParaSite" id="nRc.2.0.1.t47261-RA"/>
    </source>
</evidence>
<keyword evidence="1" id="KW-1185">Reference proteome</keyword>
<sequence>MGYRLRSSLLPPRLVIRSHAHLIGWPDHRTSFRDASLE</sequence>
<name>A0A915LBU7_ROMCU</name>
<proteinExistence type="predicted"/>
<accession>A0A915LBU7</accession>
<dbReference type="WBParaSite" id="nRc.2.0.1.t47261-RA">
    <property type="protein sequence ID" value="nRc.2.0.1.t47261-RA"/>
    <property type="gene ID" value="nRc.2.0.1.g47261"/>
</dbReference>
<reference evidence="2" key="1">
    <citation type="submission" date="2022-11" db="UniProtKB">
        <authorList>
            <consortium name="WormBaseParasite"/>
        </authorList>
    </citation>
    <scope>IDENTIFICATION</scope>
</reference>
<evidence type="ECO:0000313" key="1">
    <source>
        <dbReference type="Proteomes" id="UP000887565"/>
    </source>
</evidence>
<protein>
    <submittedName>
        <fullName evidence="2">Uncharacterized protein</fullName>
    </submittedName>
</protein>
<dbReference type="Proteomes" id="UP000887565">
    <property type="component" value="Unplaced"/>
</dbReference>
<organism evidence="1 2">
    <name type="scientific">Romanomermis culicivorax</name>
    <name type="common">Nematode worm</name>
    <dbReference type="NCBI Taxonomy" id="13658"/>
    <lineage>
        <taxon>Eukaryota</taxon>
        <taxon>Metazoa</taxon>
        <taxon>Ecdysozoa</taxon>
        <taxon>Nematoda</taxon>
        <taxon>Enoplea</taxon>
        <taxon>Dorylaimia</taxon>
        <taxon>Mermithida</taxon>
        <taxon>Mermithoidea</taxon>
        <taxon>Mermithidae</taxon>
        <taxon>Romanomermis</taxon>
    </lineage>
</organism>
<dbReference type="AlphaFoldDB" id="A0A915LBU7"/>